<evidence type="ECO:0008006" key="3">
    <source>
        <dbReference type="Google" id="ProtNLM"/>
    </source>
</evidence>
<evidence type="ECO:0000313" key="1">
    <source>
        <dbReference type="EMBL" id="AHI23092.1"/>
    </source>
</evidence>
<dbReference type="Proteomes" id="UP000019222">
    <property type="component" value="Chromosome"/>
</dbReference>
<dbReference type="CDD" id="cd02230">
    <property type="entry name" value="cupin_HP0902-like"/>
    <property type="match status" value="1"/>
</dbReference>
<dbReference type="RefSeq" id="WP_025253109.1">
    <property type="nucleotide sequence ID" value="NZ_CP004353.1"/>
</dbReference>
<dbReference type="HOGENOM" id="CLU_141446_1_1_11"/>
<dbReference type="SUPFAM" id="SSF51182">
    <property type="entry name" value="RmlC-like cupins"/>
    <property type="match status" value="1"/>
</dbReference>
<gene>
    <name evidence="1" type="ORF">B843_08535</name>
</gene>
<sequence length="134" mass="14582">MTEFPINTPEVFGNAHITSAPGVMTVIDAVAEAPAAQPEHARPTAKRHLQADGANIILFTFTKGQTLNEHKAAHPITVECVKGELEFTCRDNTVTLRPGTVVHLTDHLVHRVDCNAEGENVLLLTMLTGERHQS</sequence>
<name>W5Y1M1_9CORY</name>
<dbReference type="eggNOG" id="COG1917">
    <property type="taxonomic scope" value="Bacteria"/>
</dbReference>
<accession>W5Y1M1</accession>
<dbReference type="InterPro" id="IPR014710">
    <property type="entry name" value="RmlC-like_jellyroll"/>
</dbReference>
<reference evidence="1 2" key="1">
    <citation type="submission" date="2013-02" db="EMBL/GenBank/DDBJ databases">
        <title>The complete genome sequence of Corynebacterium vitaeruminis DSM 20294.</title>
        <authorList>
            <person name="Ruckert C."/>
            <person name="Albersmeier A."/>
            <person name="Kalinowski J."/>
        </authorList>
    </citation>
    <scope>NUCLEOTIDE SEQUENCE [LARGE SCALE GENOMIC DNA]</scope>
    <source>
        <strain evidence="2">ATCC 10234</strain>
    </source>
</reference>
<dbReference type="KEGG" id="cvt:B843_08535"/>
<keyword evidence="2" id="KW-1185">Reference proteome</keyword>
<dbReference type="Gene3D" id="2.60.120.10">
    <property type="entry name" value="Jelly Rolls"/>
    <property type="match status" value="1"/>
</dbReference>
<dbReference type="AlphaFoldDB" id="W5Y1M1"/>
<evidence type="ECO:0000313" key="2">
    <source>
        <dbReference type="Proteomes" id="UP000019222"/>
    </source>
</evidence>
<organism evidence="1 2">
    <name type="scientific">Corynebacterium vitaeruminis DSM 20294</name>
    <dbReference type="NCBI Taxonomy" id="1224164"/>
    <lineage>
        <taxon>Bacteria</taxon>
        <taxon>Bacillati</taxon>
        <taxon>Actinomycetota</taxon>
        <taxon>Actinomycetes</taxon>
        <taxon>Mycobacteriales</taxon>
        <taxon>Corynebacteriaceae</taxon>
        <taxon>Corynebacterium</taxon>
    </lineage>
</organism>
<dbReference type="EMBL" id="CP004353">
    <property type="protein sequence ID" value="AHI23092.1"/>
    <property type="molecule type" value="Genomic_DNA"/>
</dbReference>
<proteinExistence type="predicted"/>
<protein>
    <recommendedName>
        <fullName evidence="3">Cupin 2 conserved barrel domain-containing protein</fullName>
    </recommendedName>
</protein>
<dbReference type="PATRIC" id="fig|1224164.3.peg.1722"/>
<dbReference type="InterPro" id="IPR011051">
    <property type="entry name" value="RmlC_Cupin_sf"/>
</dbReference>
<dbReference type="STRING" id="1224164.B843_08535"/>